<dbReference type="OrthoDB" id="10259545at2759"/>
<dbReference type="InterPro" id="IPR005856">
    <property type="entry name" value="Cys_synth"/>
</dbReference>
<evidence type="ECO:0000256" key="10">
    <source>
        <dbReference type="PIRSR" id="PIRSR605856-51"/>
    </source>
</evidence>
<dbReference type="NCBIfam" id="TIGR01136">
    <property type="entry name" value="cysKM"/>
    <property type="match status" value="1"/>
</dbReference>
<evidence type="ECO:0000256" key="8">
    <source>
        <dbReference type="ARBA" id="ARBA00029440"/>
    </source>
</evidence>
<feature type="binding site" evidence="9">
    <location>
        <position position="345"/>
    </location>
    <ligand>
        <name>pyridoxal 5'-phosphate</name>
        <dbReference type="ChEBI" id="CHEBI:597326"/>
    </ligand>
</feature>
<dbReference type="GO" id="GO:0004124">
    <property type="term" value="F:cysteine synthase activity"/>
    <property type="evidence" value="ECO:0000318"/>
    <property type="project" value="GO_Central"/>
</dbReference>
<dbReference type="Gene3D" id="3.40.50.1100">
    <property type="match status" value="2"/>
</dbReference>
<comment type="pathway">
    <text evidence="8">Amino-acid biosynthesis.</text>
</comment>
<evidence type="ECO:0000256" key="5">
    <source>
        <dbReference type="ARBA" id="ARBA00022679"/>
    </source>
</evidence>
<dbReference type="NCBIfam" id="TIGR01139">
    <property type="entry name" value="cysK"/>
    <property type="match status" value="1"/>
</dbReference>
<feature type="binding site" evidence="9">
    <location>
        <position position="153"/>
    </location>
    <ligand>
        <name>pyridoxal 5'-phosphate</name>
        <dbReference type="ChEBI" id="CHEBI:597326"/>
    </ligand>
</feature>
<dbReference type="GeneID" id="100280321"/>
<dbReference type="FunFam" id="3.40.50.1100:FF:000130">
    <property type="entry name" value="Cysteine synthase"/>
    <property type="match status" value="1"/>
</dbReference>
<dbReference type="InterPro" id="IPR001926">
    <property type="entry name" value="TrpB-like_PALP"/>
</dbReference>
<dbReference type="GO" id="GO:0005737">
    <property type="term" value="C:cytoplasm"/>
    <property type="evidence" value="ECO:0000318"/>
    <property type="project" value="GO_Central"/>
</dbReference>
<reference evidence="16" key="4">
    <citation type="submission" date="2019-07" db="EMBL/GenBank/DDBJ databases">
        <authorList>
            <person name="Seetharam A."/>
            <person name="Woodhouse M."/>
            <person name="Cannon E."/>
        </authorList>
    </citation>
    <scope>NUCLEOTIDE SEQUENCE [LARGE SCALE GENOMIC DNA]</scope>
    <source>
        <strain evidence="16">cv. B73</strain>
    </source>
</reference>
<dbReference type="PANTHER" id="PTHR10314">
    <property type="entry name" value="CYSTATHIONINE BETA-SYNTHASE"/>
    <property type="match status" value="1"/>
</dbReference>
<evidence type="ECO:0000256" key="9">
    <source>
        <dbReference type="PIRSR" id="PIRSR605856-50"/>
    </source>
</evidence>
<evidence type="ECO:0000256" key="4">
    <source>
        <dbReference type="ARBA" id="ARBA00022605"/>
    </source>
</evidence>
<keyword evidence="7 11" id="KW-0198">Cysteine biosynthesis</keyword>
<dbReference type="eggNOG" id="KOG1252">
    <property type="taxonomic scope" value="Eukaryota"/>
</dbReference>
<keyword evidence="18" id="KW-1267">Proteomics identification</keyword>
<dbReference type="PaxDb" id="4577-GRMZM2G082185_P01"/>
<dbReference type="KEGG" id="zma:100280321"/>
<comment type="catalytic activity">
    <reaction evidence="11">
        <text>O-acetyl-L-serine + hydrogen sulfide = L-cysteine + acetate</text>
        <dbReference type="Rhea" id="RHEA:14829"/>
        <dbReference type="ChEBI" id="CHEBI:29919"/>
        <dbReference type="ChEBI" id="CHEBI:30089"/>
        <dbReference type="ChEBI" id="CHEBI:35235"/>
        <dbReference type="ChEBI" id="CHEBI:58340"/>
        <dbReference type="EC" id="2.5.1.47"/>
    </reaction>
</comment>
<evidence type="ECO:0000313" key="16">
    <source>
        <dbReference type="EnsemblPlants" id="Zm00001eb333980_P001"/>
    </source>
</evidence>
<dbReference type="InterPro" id="IPR050214">
    <property type="entry name" value="Cys_Synth/Cystath_Beta-Synth"/>
</dbReference>
<reference evidence="16" key="5">
    <citation type="submission" date="2021-05" db="UniProtKB">
        <authorList>
            <consortium name="EnsemblPlants"/>
        </authorList>
    </citation>
    <scope>IDENTIFICATION</scope>
    <source>
        <strain evidence="16">cv. B73</strain>
    </source>
</reference>
<dbReference type="InterPro" id="IPR005859">
    <property type="entry name" value="CysK"/>
</dbReference>
<evidence type="ECO:0000313" key="14">
    <source>
        <dbReference type="EMBL" id="ACL54616.1"/>
    </source>
</evidence>
<dbReference type="ExpressionAtlas" id="B8A367">
    <property type="expression patterns" value="baseline and differential"/>
</dbReference>
<evidence type="ECO:0000259" key="13">
    <source>
        <dbReference type="Pfam" id="PF00291"/>
    </source>
</evidence>
<reference evidence="14" key="1">
    <citation type="journal article" date="2009" name="PLoS Genet.">
        <title>Sequencing, mapping, and analysis of 27,455 maize full-length cDNAs.</title>
        <authorList>
            <person name="Soderlund C."/>
            <person name="Descour A."/>
            <person name="Kudrna D."/>
            <person name="Bomhoff M."/>
            <person name="Boyd L."/>
            <person name="Currie J."/>
            <person name="Angelova A."/>
            <person name="Collura K."/>
            <person name="Wissotski M."/>
            <person name="Ashley E."/>
            <person name="Morrow D."/>
            <person name="Fernandes J."/>
            <person name="Walbot V."/>
            <person name="Yu Y."/>
        </authorList>
    </citation>
    <scope>NUCLEOTIDE SEQUENCE</scope>
    <source>
        <strain evidence="14">B73</strain>
    </source>
</reference>
<dbReference type="PROSITE" id="PS00901">
    <property type="entry name" value="CYS_SYNTHASE"/>
    <property type="match status" value="1"/>
</dbReference>
<sequence>MASWSSPSAAANAASGARFGPFPSGGQRLAPCPSLVRGTPAPTLVLRPHPDGRGHGLLAHTASPPSLRCRAVAAEVGGLNIANDVTQLIGNTPMVYLNNVVKGSVANVAAKLEIMEPCCSVKDRIGYSMINDAEQKGLITPGKSVLVEATSGNTGIGLAFIAASKGYKLILTMPSSMSMERRVLLRAFGAELVLTDAAKGMKGALDKATEILNKTPNSYMLQQFDNPANPQVHYETTGPEIWEDSKGKVDIFIGGIGTGGTISGAGRFLKEKNPGIKVIGIEPSESNILSGGKPGPHKIQGIGAGFVPRNLDSDILDEVIEISSDEAVETAKQLAVQEGLLVGISSGAAAAAAIKVAKRPENAGKLIVVVFPSFGERYLSSVLYQSIREECENMQPEP</sequence>
<evidence type="ECO:0000256" key="7">
    <source>
        <dbReference type="ARBA" id="ARBA00023192"/>
    </source>
</evidence>
<keyword evidence="6 9" id="KW-0663">Pyridoxal phosphate</keyword>
<comment type="cofactor">
    <cofactor evidence="1 9 11">
        <name>pyridoxal 5'-phosphate</name>
        <dbReference type="ChEBI" id="CHEBI:597326"/>
    </cofactor>
</comment>
<dbReference type="HOGENOM" id="CLU_021018_1_1_1"/>
<evidence type="ECO:0000256" key="2">
    <source>
        <dbReference type="ARBA" id="ARBA00007103"/>
    </source>
</evidence>
<evidence type="ECO:0000256" key="12">
    <source>
        <dbReference type="SAM" id="MobiDB-lite"/>
    </source>
</evidence>
<dbReference type="Pfam" id="PF00291">
    <property type="entry name" value="PALP"/>
    <property type="match status" value="1"/>
</dbReference>
<reference evidence="17" key="2">
    <citation type="journal article" date="2009" name="Science">
        <title>The B73 maize genome: complexity, diversity, and dynamics.</title>
        <authorList>
            <person name="Schnable P.S."/>
            <person name="Ware D."/>
            <person name="Fulton R.S."/>
            <person name="Stein J.C."/>
            <person name="Wei F."/>
            <person name="Pasternak S."/>
            <person name="Liang C."/>
            <person name="Zhang J."/>
            <person name="Fulton L."/>
            <person name="Graves T.A."/>
            <person name="Minx P."/>
            <person name="Reily A.D."/>
            <person name="Courtney L."/>
            <person name="Kruchowski S.S."/>
            <person name="Tomlinson C."/>
            <person name="Strong C."/>
            <person name="Delehaunty K."/>
            <person name="Fronick C."/>
            <person name="Courtney B."/>
            <person name="Rock S.M."/>
            <person name="Belter E."/>
            <person name="Du F."/>
            <person name="Kim K."/>
            <person name="Abbott R.M."/>
            <person name="Cotton M."/>
            <person name="Levy A."/>
            <person name="Marchetto P."/>
            <person name="Ochoa K."/>
            <person name="Jackson S.M."/>
            <person name="Gillam B."/>
            <person name="Chen W."/>
            <person name="Yan L."/>
            <person name="Higginbotham J."/>
            <person name="Cardenas M."/>
            <person name="Waligorski J."/>
            <person name="Applebaum E."/>
            <person name="Phelps L."/>
            <person name="Falcone J."/>
            <person name="Kanchi K."/>
            <person name="Thane T."/>
            <person name="Scimone A."/>
            <person name="Thane N."/>
            <person name="Henke J."/>
            <person name="Wang T."/>
            <person name="Ruppert J."/>
            <person name="Shah N."/>
            <person name="Rotter K."/>
            <person name="Hodges J."/>
            <person name="Ingenthron E."/>
            <person name="Cordes M."/>
            <person name="Kohlberg S."/>
            <person name="Sgro J."/>
            <person name="Delgado B."/>
            <person name="Mead K."/>
            <person name="Chinwalla A."/>
            <person name="Leonard S."/>
            <person name="Crouse K."/>
            <person name="Collura K."/>
            <person name="Kudrna D."/>
            <person name="Currie J."/>
            <person name="He R."/>
            <person name="Angelova A."/>
            <person name="Rajasekar S."/>
            <person name="Mueller T."/>
            <person name="Lomeli R."/>
            <person name="Scara G."/>
            <person name="Ko A."/>
            <person name="Delaney K."/>
            <person name="Wissotski M."/>
            <person name="Lopez G."/>
            <person name="Campos D."/>
            <person name="Braidotti M."/>
            <person name="Ashley E."/>
            <person name="Golser W."/>
            <person name="Kim H."/>
            <person name="Lee S."/>
            <person name="Lin J."/>
            <person name="Dujmic Z."/>
            <person name="Kim W."/>
            <person name="Talag J."/>
            <person name="Zuccolo A."/>
            <person name="Fan C."/>
            <person name="Sebastian A."/>
            <person name="Kramer M."/>
            <person name="Spiegel L."/>
            <person name="Nascimento L."/>
            <person name="Zutavern T."/>
            <person name="Miller B."/>
            <person name="Ambroise C."/>
            <person name="Muller S."/>
            <person name="Spooner W."/>
            <person name="Narechania A."/>
            <person name="Ren L."/>
            <person name="Wei S."/>
            <person name="Kumari S."/>
            <person name="Faga B."/>
            <person name="Levy M.J."/>
            <person name="McMahan L."/>
            <person name="Van Buren P."/>
            <person name="Vaughn M.W."/>
            <person name="Ying K."/>
            <person name="Yeh C.-T."/>
            <person name="Emrich S.J."/>
            <person name="Jia Y."/>
            <person name="Kalyanaraman A."/>
            <person name="Hsia A.-P."/>
            <person name="Barbazuk W.B."/>
            <person name="Baucom R.S."/>
            <person name="Brutnell T.P."/>
            <person name="Carpita N.C."/>
            <person name="Chaparro C."/>
            <person name="Chia J.-M."/>
            <person name="Deragon J.-M."/>
            <person name="Estill J.C."/>
            <person name="Fu Y."/>
            <person name="Jeddeloh J.A."/>
            <person name="Han Y."/>
            <person name="Lee H."/>
            <person name="Li P."/>
            <person name="Lisch D.R."/>
            <person name="Liu S."/>
            <person name="Liu Z."/>
            <person name="Nagel D.H."/>
            <person name="McCann M.C."/>
            <person name="SanMiguel P."/>
            <person name="Myers A.M."/>
            <person name="Nettleton D."/>
            <person name="Nguyen J."/>
            <person name="Penning B.W."/>
            <person name="Ponnala L."/>
            <person name="Schneider K.L."/>
            <person name="Schwartz D.C."/>
            <person name="Sharma A."/>
            <person name="Soderlund C."/>
            <person name="Springer N.M."/>
            <person name="Sun Q."/>
            <person name="Wang H."/>
            <person name="Waterman M."/>
            <person name="Westerman R."/>
            <person name="Wolfgruber T.K."/>
            <person name="Yang L."/>
            <person name="Yu Y."/>
            <person name="Zhang L."/>
            <person name="Zhou S."/>
            <person name="Zhu Q."/>
            <person name="Bennetzen J.L."/>
            <person name="Dawe R.K."/>
            <person name="Jiang J."/>
            <person name="Jiang N."/>
            <person name="Presting G.G."/>
            <person name="Wessler S.R."/>
            <person name="Aluru S."/>
            <person name="Martienssen R.A."/>
            <person name="Clifton S.W."/>
            <person name="McCombie W.R."/>
            <person name="Wing R.A."/>
            <person name="Wilson R.K."/>
        </authorList>
    </citation>
    <scope>NUCLEOTIDE SEQUENCE [LARGE SCALE GENOMIC DNA]</scope>
    <source>
        <strain evidence="17">cv. B73</strain>
    </source>
</reference>
<dbReference type="EnsemblPlants" id="Zm00001eb333980_T001">
    <property type="protein sequence ID" value="Zm00001eb333980_P001"/>
    <property type="gene ID" value="Zm00001eb333980"/>
</dbReference>
<feature type="binding site" evidence="9">
    <location>
        <begin position="257"/>
        <end position="261"/>
    </location>
    <ligand>
        <name>pyridoxal 5'-phosphate</name>
        <dbReference type="ChEBI" id="CHEBI:597326"/>
    </ligand>
</feature>
<evidence type="ECO:0000256" key="3">
    <source>
        <dbReference type="ARBA" id="ARBA00019371"/>
    </source>
</evidence>
<protein>
    <recommendedName>
        <fullName evidence="3 11">Cysteine synthase</fullName>
        <ecNumber evidence="11">2.5.1.47</ecNumber>
    </recommendedName>
</protein>
<dbReference type="CDD" id="cd01561">
    <property type="entry name" value="CBS_like"/>
    <property type="match status" value="1"/>
</dbReference>
<feature type="domain" description="Tryptophan synthase beta chain-like PALP" evidence="13">
    <location>
        <begin position="85"/>
        <end position="372"/>
    </location>
</feature>
<dbReference type="EC" id="2.5.1.47" evidence="11"/>
<dbReference type="InterPro" id="IPR001216">
    <property type="entry name" value="P-phosphate_BS"/>
</dbReference>
<gene>
    <name evidence="16" type="primary">LOC100280321</name>
    <name evidence="15" type="ORF">ZEAMMB73_Zm00001d008379</name>
</gene>
<evidence type="ECO:0000256" key="1">
    <source>
        <dbReference type="ARBA" id="ARBA00001933"/>
    </source>
</evidence>
<dbReference type="InterPro" id="IPR036052">
    <property type="entry name" value="TrpB-like_PALP_sf"/>
</dbReference>
<dbReference type="EMBL" id="BT056009">
    <property type="protein sequence ID" value="ACL54616.1"/>
    <property type="molecule type" value="mRNA"/>
</dbReference>
<dbReference type="IntAct" id="B8A367">
    <property type="interactions" value="8"/>
</dbReference>
<keyword evidence="4 11" id="KW-0028">Amino-acid biosynthesis</keyword>
<evidence type="ECO:0007829" key="18">
    <source>
        <dbReference type="PeptideAtlas" id="B8A367"/>
    </source>
</evidence>
<evidence type="ECO:0000256" key="6">
    <source>
        <dbReference type="ARBA" id="ARBA00022898"/>
    </source>
</evidence>
<dbReference type="FunFam" id="3.40.50.1100:FF:000006">
    <property type="entry name" value="Cysteine synthase"/>
    <property type="match status" value="1"/>
</dbReference>
<keyword evidence="17" id="KW-1185">Reference proteome</keyword>
<accession>B8A367</accession>
<dbReference type="Proteomes" id="UP000007305">
    <property type="component" value="Chromosome 8"/>
</dbReference>
<dbReference type="STRING" id="4577.B8A367"/>
<evidence type="ECO:0000313" key="15">
    <source>
        <dbReference type="EMBL" id="AQK89690.1"/>
    </source>
</evidence>
<dbReference type="EMBL" id="CM000784">
    <property type="protein sequence ID" value="AQK89690.1"/>
    <property type="molecule type" value="Genomic_DNA"/>
</dbReference>
<evidence type="ECO:0000256" key="11">
    <source>
        <dbReference type="RuleBase" id="RU003985"/>
    </source>
</evidence>
<dbReference type="AlphaFoldDB" id="B8A367"/>
<organism evidence="14">
    <name type="scientific">Zea mays</name>
    <name type="common">Maize</name>
    <dbReference type="NCBI Taxonomy" id="4577"/>
    <lineage>
        <taxon>Eukaryota</taxon>
        <taxon>Viridiplantae</taxon>
        <taxon>Streptophyta</taxon>
        <taxon>Embryophyta</taxon>
        <taxon>Tracheophyta</taxon>
        <taxon>Spermatophyta</taxon>
        <taxon>Magnoliopsida</taxon>
        <taxon>Liliopsida</taxon>
        <taxon>Poales</taxon>
        <taxon>Poaceae</taxon>
        <taxon>PACMAD clade</taxon>
        <taxon>Panicoideae</taxon>
        <taxon>Andropogonodae</taxon>
        <taxon>Andropogoneae</taxon>
        <taxon>Tripsacinae</taxon>
        <taxon>Zea</taxon>
    </lineage>
</organism>
<comment type="similarity">
    <text evidence="2 11">Belongs to the cysteine synthase/cystathionine beta-synthase family.</text>
</comment>
<feature type="modified residue" description="N6-(pyridoxal phosphate)lysine" evidence="10">
    <location>
        <position position="122"/>
    </location>
</feature>
<keyword evidence="5 11" id="KW-0808">Transferase</keyword>
<dbReference type="RefSeq" id="NP_001146719.1">
    <property type="nucleotide sequence ID" value="NM_001153247.1"/>
</dbReference>
<proteinExistence type="evidence at protein level"/>
<dbReference type="FunCoup" id="B8A367">
    <property type="interactions" value="2382"/>
</dbReference>
<dbReference type="SMR" id="B8A367"/>
<evidence type="ECO:0000313" key="17">
    <source>
        <dbReference type="Proteomes" id="UP000007305"/>
    </source>
</evidence>
<dbReference type="Gramene" id="Zm00001eb333980_T001">
    <property type="protein sequence ID" value="Zm00001eb333980_P001"/>
    <property type="gene ID" value="Zm00001eb333980"/>
</dbReference>
<name>B8A367_MAIZE</name>
<dbReference type="OMA" id="NAWIPQQ"/>
<reference evidence="15" key="3">
    <citation type="submission" date="2015-12" db="EMBL/GenBank/DDBJ databases">
        <title>Update maize B73 reference genome by single molecule sequencing technologies.</title>
        <authorList>
            <consortium name="Maize Genome Sequencing Project"/>
            <person name="Ware D."/>
        </authorList>
    </citation>
    <scope>NUCLEOTIDE SEQUENCE</scope>
    <source>
        <tissue evidence="15">Seedling</tissue>
    </source>
</reference>
<feature type="region of interest" description="Disordered" evidence="12">
    <location>
        <begin position="41"/>
        <end position="60"/>
    </location>
</feature>
<dbReference type="GO" id="GO:0006535">
    <property type="term" value="P:cysteine biosynthetic process from serine"/>
    <property type="evidence" value="ECO:0000318"/>
    <property type="project" value="GO_Central"/>
</dbReference>
<dbReference type="SUPFAM" id="SSF53686">
    <property type="entry name" value="Tryptophan synthase beta subunit-like PLP-dependent enzymes"/>
    <property type="match status" value="1"/>
</dbReference>